<feature type="compositionally biased region" description="Polar residues" evidence="1">
    <location>
        <begin position="395"/>
        <end position="424"/>
    </location>
</feature>
<proteinExistence type="predicted"/>
<feature type="region of interest" description="Disordered" evidence="1">
    <location>
        <begin position="279"/>
        <end position="304"/>
    </location>
</feature>
<feature type="region of interest" description="Disordered" evidence="1">
    <location>
        <begin position="470"/>
        <end position="496"/>
    </location>
</feature>
<dbReference type="Proteomes" id="UP001497522">
    <property type="component" value="Chromosome 11"/>
</dbReference>
<dbReference type="EMBL" id="OZ023712">
    <property type="protein sequence ID" value="CAK9861218.1"/>
    <property type="molecule type" value="Genomic_DNA"/>
</dbReference>
<feature type="compositionally biased region" description="Low complexity" evidence="1">
    <location>
        <begin position="516"/>
        <end position="525"/>
    </location>
</feature>
<name>A0ABP1AFE0_9BRYO</name>
<feature type="compositionally biased region" description="Basic residues" evidence="1">
    <location>
        <begin position="279"/>
        <end position="292"/>
    </location>
</feature>
<feature type="region of interest" description="Disordered" evidence="1">
    <location>
        <begin position="516"/>
        <end position="591"/>
    </location>
</feature>
<evidence type="ECO:0000313" key="2">
    <source>
        <dbReference type="EMBL" id="CAK9861218.1"/>
    </source>
</evidence>
<sequence length="706" mass="76483">MARSWGDSRIVNQHEGFAAAISQQLQSQGSHVRVSAAQGVCSRQDAAARGCTRIPSAAAAVGGGRQFAQVQEQQRRHAESSNHVLMGRGHEMDISLPLYWESMVRSCRSSLDALEFEFNEKLPEKNDDCIFSPTTTSHYDSSSHVCQPRYFSKFLCMKSPLHSAPALETVALQDSRSSSFRSQSSSIAWETSGDMKISEAGDDSSSSSSSPEQDSTAWSVRRDSRSSNGCKQEEPVHRSASTEEEPNSYSKSSNAEISWTSTLSTTLLRSWKALFGTKKKKKKSSSSKRRSREHTEEHTEVTTACSAPMQKITAAAPLSAACKSSERLRWKQNHPSTIPYGGEEAPQLFAAAAATPGASGTATEKERTLRLLMRESSLHSHIHNSPSAVLLPAKGSSSNTIEAQKQQPNLMESLSTMPATTSASPGGGRRRRRLLLQEEEEEEEDCATPKLQSSSRERWKKYVKKILMSPHTDPQQQQQQLQLQQQQQQQQQNKIDNRIRVTTTTTVASSLGAATPVATPAANTPLGTPSRKALPKLQVSSSSESSTKPTLPTLKLQGSSSSESSTKPTLPTLKLQGSSSSSSSEFSSTKPALPTLKLLQGSSSESSSTTKLAAATSKIARIVASTVMTPRSKAKFNQRNPSCSNGGVVVASPAAINHNNNSSSSMTLSEQHNAVQGAIAHCKQSHSREEEHSNFLHSKTRVVNKT</sequence>
<feature type="compositionally biased region" description="Low complexity" evidence="1">
    <location>
        <begin position="475"/>
        <end position="492"/>
    </location>
</feature>
<protein>
    <submittedName>
        <fullName evidence="2">Uncharacterized protein</fullName>
    </submittedName>
</protein>
<feature type="region of interest" description="Disordered" evidence="1">
    <location>
        <begin position="196"/>
        <end position="255"/>
    </location>
</feature>
<reference evidence="2" key="1">
    <citation type="submission" date="2024-03" db="EMBL/GenBank/DDBJ databases">
        <authorList>
            <consortium name="ELIXIR-Norway"/>
            <consortium name="Elixir Norway"/>
        </authorList>
    </citation>
    <scope>NUCLEOTIDE SEQUENCE</scope>
</reference>
<evidence type="ECO:0000256" key="1">
    <source>
        <dbReference type="SAM" id="MobiDB-lite"/>
    </source>
</evidence>
<organism evidence="2 3">
    <name type="scientific">Sphagnum jensenii</name>
    <dbReference type="NCBI Taxonomy" id="128206"/>
    <lineage>
        <taxon>Eukaryota</taxon>
        <taxon>Viridiplantae</taxon>
        <taxon>Streptophyta</taxon>
        <taxon>Embryophyta</taxon>
        <taxon>Bryophyta</taxon>
        <taxon>Sphagnophytina</taxon>
        <taxon>Sphagnopsida</taxon>
        <taxon>Sphagnales</taxon>
        <taxon>Sphagnaceae</taxon>
        <taxon>Sphagnum</taxon>
    </lineage>
</organism>
<gene>
    <name evidence="2" type="ORF">CSSPJE1EN2_LOCUS4213</name>
</gene>
<feature type="compositionally biased region" description="Acidic residues" evidence="1">
    <location>
        <begin position="437"/>
        <end position="446"/>
    </location>
</feature>
<accession>A0ABP1AFE0</accession>
<feature type="compositionally biased region" description="Basic and acidic residues" evidence="1">
    <location>
        <begin position="220"/>
        <end position="241"/>
    </location>
</feature>
<feature type="region of interest" description="Disordered" evidence="1">
    <location>
        <begin position="686"/>
        <end position="706"/>
    </location>
</feature>
<feature type="region of interest" description="Disordered" evidence="1">
    <location>
        <begin position="380"/>
        <end position="457"/>
    </location>
</feature>
<feature type="compositionally biased region" description="Low complexity" evidence="1">
    <location>
        <begin position="578"/>
        <end position="588"/>
    </location>
</feature>
<evidence type="ECO:0000313" key="3">
    <source>
        <dbReference type="Proteomes" id="UP001497522"/>
    </source>
</evidence>
<keyword evidence="3" id="KW-1185">Reference proteome</keyword>